<dbReference type="GO" id="GO:0016314">
    <property type="term" value="F:phosphatidylinositol-3,4,5-trisphosphate 3-phosphatase activity"/>
    <property type="evidence" value="ECO:0007669"/>
    <property type="project" value="TreeGrafter"/>
</dbReference>
<dbReference type="AlphaFoldDB" id="A0A2R5GBT7"/>
<feature type="region of interest" description="Disordered" evidence="2">
    <location>
        <begin position="64"/>
        <end position="92"/>
    </location>
</feature>
<dbReference type="InParanoid" id="A0A2R5GBT7"/>
<feature type="region of interest" description="Disordered" evidence="2">
    <location>
        <begin position="500"/>
        <end position="698"/>
    </location>
</feature>
<feature type="compositionally biased region" description="Basic and acidic residues" evidence="2">
    <location>
        <begin position="549"/>
        <end position="558"/>
    </location>
</feature>
<dbReference type="InterPro" id="IPR016130">
    <property type="entry name" value="Tyr_Pase_AS"/>
</dbReference>
<organism evidence="6 7">
    <name type="scientific">Hondaea fermentalgiana</name>
    <dbReference type="NCBI Taxonomy" id="2315210"/>
    <lineage>
        <taxon>Eukaryota</taxon>
        <taxon>Sar</taxon>
        <taxon>Stramenopiles</taxon>
        <taxon>Bigyra</taxon>
        <taxon>Labyrinthulomycetes</taxon>
        <taxon>Thraustochytrida</taxon>
        <taxon>Thraustochytriidae</taxon>
        <taxon>Hondaea</taxon>
    </lineage>
</organism>
<dbReference type="OrthoDB" id="16692at2759"/>
<evidence type="ECO:0000256" key="1">
    <source>
        <dbReference type="ARBA" id="ARBA00022801"/>
    </source>
</evidence>
<evidence type="ECO:0000256" key="2">
    <source>
        <dbReference type="SAM" id="MobiDB-lite"/>
    </source>
</evidence>
<dbReference type="PROSITE" id="PS51182">
    <property type="entry name" value="C2_TENSIN"/>
    <property type="match status" value="1"/>
</dbReference>
<feature type="domain" description="Phosphatase tensin-type" evidence="4">
    <location>
        <begin position="130"/>
        <end position="297"/>
    </location>
</feature>
<dbReference type="PROSITE" id="PS50056">
    <property type="entry name" value="TYR_PHOSPHATASE_2"/>
    <property type="match status" value="1"/>
</dbReference>
<evidence type="ECO:0000313" key="6">
    <source>
        <dbReference type="EMBL" id="GBG25204.1"/>
    </source>
</evidence>
<feature type="domain" description="Tyrosine specific protein phosphatases" evidence="3">
    <location>
        <begin position="225"/>
        <end position="271"/>
    </location>
</feature>
<feature type="compositionally biased region" description="Polar residues" evidence="2">
    <location>
        <begin position="64"/>
        <end position="74"/>
    </location>
</feature>
<gene>
    <name evidence="6" type="ORF">FCC1311_014212</name>
</gene>
<protein>
    <submittedName>
        <fullName evidence="6">Phosphatidylinositol-3,4,5-trisphosphate 3-phosphatase, putative</fullName>
    </submittedName>
</protein>
<feature type="compositionally biased region" description="Polar residues" evidence="2">
    <location>
        <begin position="82"/>
        <end position="92"/>
    </location>
</feature>
<accession>A0A2R5GBT7</accession>
<evidence type="ECO:0000313" key="7">
    <source>
        <dbReference type="Proteomes" id="UP000241890"/>
    </source>
</evidence>
<keyword evidence="1" id="KW-0378">Hydrolase</keyword>
<dbReference type="SMART" id="SM01326">
    <property type="entry name" value="PTEN_C2"/>
    <property type="match status" value="1"/>
</dbReference>
<name>A0A2R5GBT7_9STRA</name>
<dbReference type="PROSITE" id="PS00383">
    <property type="entry name" value="TYR_PHOSPHATASE_1"/>
    <property type="match status" value="1"/>
</dbReference>
<feature type="compositionally biased region" description="Basic and acidic residues" evidence="2">
    <location>
        <begin position="614"/>
        <end position="631"/>
    </location>
</feature>
<evidence type="ECO:0000259" key="5">
    <source>
        <dbReference type="PROSITE" id="PS51182"/>
    </source>
</evidence>
<dbReference type="SUPFAM" id="SSF49562">
    <property type="entry name" value="C2 domain (Calcium/lipid-binding domain, CaLB)"/>
    <property type="match status" value="1"/>
</dbReference>
<dbReference type="Gene3D" id="2.60.40.1110">
    <property type="match status" value="1"/>
</dbReference>
<dbReference type="PANTHER" id="PTHR12305:SF94">
    <property type="entry name" value="PHOSPHATIDYLINOSITOL-3,4,5-TRISPHOSPHATE 3-PHOSPHATASE"/>
    <property type="match status" value="1"/>
</dbReference>
<dbReference type="SUPFAM" id="SSF52799">
    <property type="entry name" value="(Phosphotyrosine protein) phosphatases II"/>
    <property type="match status" value="1"/>
</dbReference>
<dbReference type="InterPro" id="IPR029023">
    <property type="entry name" value="Tensin_phosphatase"/>
</dbReference>
<dbReference type="InterPro" id="IPR035892">
    <property type="entry name" value="C2_domain_sf"/>
</dbReference>
<dbReference type="CDD" id="cd14497">
    <property type="entry name" value="PTP_PTEN-like"/>
    <property type="match status" value="1"/>
</dbReference>
<dbReference type="PANTHER" id="PTHR12305">
    <property type="entry name" value="PHOSPHATASE WITH HOMOLOGY TO TENSIN"/>
    <property type="match status" value="1"/>
</dbReference>
<dbReference type="Gene3D" id="3.90.190.10">
    <property type="entry name" value="Protein tyrosine phosphatase superfamily"/>
    <property type="match status" value="1"/>
</dbReference>
<dbReference type="PROSITE" id="PS51181">
    <property type="entry name" value="PPASE_TENSIN"/>
    <property type="match status" value="1"/>
</dbReference>
<proteinExistence type="predicted"/>
<evidence type="ECO:0000259" key="4">
    <source>
        <dbReference type="PROSITE" id="PS51181"/>
    </source>
</evidence>
<dbReference type="InterPro" id="IPR014020">
    <property type="entry name" value="Tensin_C2-dom"/>
</dbReference>
<dbReference type="InterPro" id="IPR029021">
    <property type="entry name" value="Prot-tyrosine_phosphatase-like"/>
</dbReference>
<dbReference type="EMBL" id="BEYU01000012">
    <property type="protein sequence ID" value="GBG25204.1"/>
    <property type="molecule type" value="Genomic_DNA"/>
</dbReference>
<reference evidence="6 7" key="1">
    <citation type="submission" date="2017-12" db="EMBL/GenBank/DDBJ databases">
        <title>Sequencing, de novo assembly and annotation of complete genome of a new Thraustochytrid species, strain FCC1311.</title>
        <authorList>
            <person name="Sedici K."/>
            <person name="Godart F."/>
            <person name="Aiese Cigliano R."/>
            <person name="Sanseverino W."/>
            <person name="Barakat M."/>
            <person name="Ortet P."/>
            <person name="Marechal E."/>
            <person name="Cagnac O."/>
            <person name="Amato A."/>
        </authorList>
    </citation>
    <scope>NUCLEOTIDE SEQUENCE [LARGE SCALE GENOMIC DNA]</scope>
</reference>
<dbReference type="InterPro" id="IPR000387">
    <property type="entry name" value="Tyr_Pase_dom"/>
</dbReference>
<feature type="compositionally biased region" description="Acidic residues" evidence="2">
    <location>
        <begin position="670"/>
        <end position="681"/>
    </location>
</feature>
<feature type="domain" description="C2 tensin-type" evidence="5">
    <location>
        <begin position="301"/>
        <end position="445"/>
    </location>
</feature>
<comment type="caution">
    <text evidence="6">The sequence shown here is derived from an EMBL/GenBank/DDBJ whole genome shotgun (WGS) entry which is preliminary data.</text>
</comment>
<feature type="compositionally biased region" description="Low complexity" evidence="2">
    <location>
        <begin position="581"/>
        <end position="590"/>
    </location>
</feature>
<feature type="compositionally biased region" description="Low complexity" evidence="2">
    <location>
        <begin position="503"/>
        <end position="527"/>
    </location>
</feature>
<dbReference type="Proteomes" id="UP000241890">
    <property type="component" value="Unassembled WGS sequence"/>
</dbReference>
<dbReference type="GO" id="GO:0005829">
    <property type="term" value="C:cytosol"/>
    <property type="evidence" value="ECO:0007669"/>
    <property type="project" value="TreeGrafter"/>
</dbReference>
<evidence type="ECO:0000259" key="3">
    <source>
        <dbReference type="PROSITE" id="PS50056"/>
    </source>
</evidence>
<keyword evidence="7" id="KW-1185">Reference proteome</keyword>
<dbReference type="InterPro" id="IPR051281">
    <property type="entry name" value="Dual-spec_lipid-protein_phosph"/>
</dbReference>
<dbReference type="Pfam" id="PF10409">
    <property type="entry name" value="PTEN_C2"/>
    <property type="match status" value="1"/>
</dbReference>
<feature type="compositionally biased region" description="Acidic residues" evidence="2">
    <location>
        <begin position="653"/>
        <end position="662"/>
    </location>
</feature>
<sequence>MSWSFSNLKASSARLKMPTLDEFKNTVNSGMQAVNSGVQAVNSSVQEAVKDVNVAAPSSTFASLRGSASSSAQEQPKDEEQPGQQAKANMSSSLSAGADVASSMASGFLGKVRGVFDLDSLQAAAEEAIAADEMHFAEYDLTYITERVVVMGYPAGPQRGGTANSVANFLNKRHGNDYMIWNISERTYDYSFYNGQVVDTKFPGYPAPPIGMLFNLCMAMESWLKSEASNVVVIHCMTGRGRSAAVCACLLEWVGRAASAREALAFVLKRRRAEMALAIVPTQLRYIDMFHEIMEGIRPRSEPLNLKRLIASVVPNMMSSADRKLADMPSQGGCKPYLQVFKNGKLLFTTAWADEQAEGGTRVYPASKTEGFDMDVDCFVDGDILLRLRHIDTSTGKPVSIFRYGFHTGYVPTGTLRLSKADLDGASVDERIPANFHVELEFEPAQDKAAAEESADAMFDATLSSKAAFWDEIARKKQQARQRSDSEQDRLLNASKALDLGTNQGANNAGAPPEGAQTASGAAGSGSDVKKPDQVVEFSLLDDEDDFDEPARDDRRGSADSTSALFSSLIGDSSPKPPSSAPLAAPALAPTKEPSASPELTGATSTTESQDPESDVKTDAEVKHDSTELRKASSSSDMDVDATAANGEKGNDGDDDDDDDLDALERDLGIEEGNDEDEDGGDNLKAASSKGGAEEDPDLAELEQYLEGL</sequence>